<feature type="signal peptide" evidence="1">
    <location>
        <begin position="1"/>
        <end position="24"/>
    </location>
</feature>
<evidence type="ECO:0000259" key="2">
    <source>
        <dbReference type="Pfam" id="PF10671"/>
    </source>
</evidence>
<feature type="domain" description="Toxin co-regulated pilus biosynthesis protein Q C-terminal" evidence="2">
    <location>
        <begin position="73"/>
        <end position="153"/>
    </location>
</feature>
<proteinExistence type="predicted"/>
<dbReference type="Pfam" id="PF10671">
    <property type="entry name" value="TcpQ"/>
    <property type="match status" value="1"/>
</dbReference>
<evidence type="ECO:0000256" key="1">
    <source>
        <dbReference type="SAM" id="SignalP"/>
    </source>
</evidence>
<dbReference type="Proteomes" id="UP001238603">
    <property type="component" value="Unassembled WGS sequence"/>
</dbReference>
<organism evidence="3 4">
    <name type="scientific">Roseateles subflavus</name>
    <dbReference type="NCBI Taxonomy" id="3053353"/>
    <lineage>
        <taxon>Bacteria</taxon>
        <taxon>Pseudomonadati</taxon>
        <taxon>Pseudomonadota</taxon>
        <taxon>Betaproteobacteria</taxon>
        <taxon>Burkholderiales</taxon>
        <taxon>Sphaerotilaceae</taxon>
        <taxon>Roseateles</taxon>
    </lineage>
</organism>
<evidence type="ECO:0000313" key="3">
    <source>
        <dbReference type="EMBL" id="MDL5034353.1"/>
    </source>
</evidence>
<dbReference type="RefSeq" id="WP_285984428.1">
    <property type="nucleotide sequence ID" value="NZ_JASVDS010000008.1"/>
</dbReference>
<feature type="chain" id="PRO_5047177697" evidence="1">
    <location>
        <begin position="25"/>
        <end position="178"/>
    </location>
</feature>
<evidence type="ECO:0000313" key="4">
    <source>
        <dbReference type="Proteomes" id="UP001238603"/>
    </source>
</evidence>
<reference evidence="3 4" key="1">
    <citation type="submission" date="2023-06" db="EMBL/GenBank/DDBJ databases">
        <title>Pelomonas sp. APW6 16S ribosomal RNA gene genome sequencing and assembly.</title>
        <authorList>
            <person name="Woo H."/>
        </authorList>
    </citation>
    <scope>NUCLEOTIDE SEQUENCE [LARGE SCALE GENOMIC DNA]</scope>
    <source>
        <strain evidence="3 4">APW6</strain>
    </source>
</reference>
<keyword evidence="1" id="KW-0732">Signal</keyword>
<dbReference type="Gene3D" id="3.55.50.70">
    <property type="match status" value="1"/>
</dbReference>
<keyword evidence="4" id="KW-1185">Reference proteome</keyword>
<dbReference type="InterPro" id="IPR018927">
    <property type="entry name" value="Pilus_synth_Q_C"/>
</dbReference>
<protein>
    <submittedName>
        <fullName evidence="3">TcpQ domain-containing protein</fullName>
    </submittedName>
</protein>
<comment type="caution">
    <text evidence="3">The sequence shown here is derived from an EMBL/GenBank/DDBJ whole genome shotgun (WGS) entry which is preliminary data.</text>
</comment>
<accession>A0ABT7LNE4</accession>
<gene>
    <name evidence="3" type="ORF">QRD43_20795</name>
</gene>
<sequence>MKLKDSATLALALVSVLASSFAWAGFVDERTEKEKAAELGQRTPQVAASVAPAASAAAKAVPAAGATQEPVKTWEVLASDVLLMKTFQRWAKDAGYTLRWDAEKNFLVSGPNTWTGSFEYAVFKTLMTPGIRYSDYPLEACVYPNKPLLMRVTRKGEQARDCPSVAIPEEAGLTSAKN</sequence>
<name>A0ABT7LNE4_9BURK</name>
<dbReference type="EMBL" id="JASVDS010000008">
    <property type="protein sequence ID" value="MDL5034353.1"/>
    <property type="molecule type" value="Genomic_DNA"/>
</dbReference>